<evidence type="ECO:0000313" key="3">
    <source>
        <dbReference type="Proteomes" id="UP001595699"/>
    </source>
</evidence>
<reference evidence="3" key="1">
    <citation type="journal article" date="2019" name="Int. J. Syst. Evol. Microbiol.">
        <title>The Global Catalogue of Microorganisms (GCM) 10K type strain sequencing project: providing services to taxonomists for standard genome sequencing and annotation.</title>
        <authorList>
            <consortium name="The Broad Institute Genomics Platform"/>
            <consortium name="The Broad Institute Genome Sequencing Center for Infectious Disease"/>
            <person name="Wu L."/>
            <person name="Ma J."/>
        </authorList>
    </citation>
    <scope>NUCLEOTIDE SEQUENCE [LARGE SCALE GENOMIC DNA]</scope>
    <source>
        <strain evidence="3">CGMCC 4.7241</strain>
    </source>
</reference>
<keyword evidence="1" id="KW-0812">Transmembrane</keyword>
<dbReference type="GO" id="GO:0008168">
    <property type="term" value="F:methyltransferase activity"/>
    <property type="evidence" value="ECO:0007669"/>
    <property type="project" value="UniProtKB-KW"/>
</dbReference>
<evidence type="ECO:0000256" key="1">
    <source>
        <dbReference type="SAM" id="Phobius"/>
    </source>
</evidence>
<keyword evidence="2" id="KW-0489">Methyltransferase</keyword>
<dbReference type="InterPro" id="IPR029063">
    <property type="entry name" value="SAM-dependent_MTases_sf"/>
</dbReference>
<proteinExistence type="predicted"/>
<name>A0ABV7YIT7_9ACTN</name>
<dbReference type="RefSeq" id="WP_205121437.1">
    <property type="nucleotide sequence ID" value="NZ_JAFBCM010000001.1"/>
</dbReference>
<dbReference type="Proteomes" id="UP001595699">
    <property type="component" value="Unassembled WGS sequence"/>
</dbReference>
<dbReference type="Gene3D" id="3.40.50.150">
    <property type="entry name" value="Vaccinia Virus protein VP39"/>
    <property type="match status" value="1"/>
</dbReference>
<protein>
    <submittedName>
        <fullName evidence="2">Class I SAM-dependent methyltransferase</fullName>
        <ecNumber evidence="2">2.1.1.-</ecNumber>
    </submittedName>
</protein>
<keyword evidence="3" id="KW-1185">Reference proteome</keyword>
<dbReference type="GO" id="GO:0032259">
    <property type="term" value="P:methylation"/>
    <property type="evidence" value="ECO:0007669"/>
    <property type="project" value="UniProtKB-KW"/>
</dbReference>
<feature type="transmembrane region" description="Helical" evidence="1">
    <location>
        <begin position="37"/>
        <end position="53"/>
    </location>
</feature>
<dbReference type="SUPFAM" id="SSF53335">
    <property type="entry name" value="S-adenosyl-L-methionine-dependent methyltransferases"/>
    <property type="match status" value="1"/>
</dbReference>
<comment type="caution">
    <text evidence="2">The sequence shown here is derived from an EMBL/GenBank/DDBJ whole genome shotgun (WGS) entry which is preliminary data.</text>
</comment>
<evidence type="ECO:0000313" key="2">
    <source>
        <dbReference type="EMBL" id="MFC3764502.1"/>
    </source>
</evidence>
<keyword evidence="1" id="KW-0472">Membrane</keyword>
<organism evidence="2 3">
    <name type="scientific">Tenggerimyces flavus</name>
    <dbReference type="NCBI Taxonomy" id="1708749"/>
    <lineage>
        <taxon>Bacteria</taxon>
        <taxon>Bacillati</taxon>
        <taxon>Actinomycetota</taxon>
        <taxon>Actinomycetes</taxon>
        <taxon>Propionibacteriales</taxon>
        <taxon>Nocardioidaceae</taxon>
        <taxon>Tenggerimyces</taxon>
    </lineage>
</organism>
<dbReference type="EC" id="2.1.1.-" evidence="2"/>
<gene>
    <name evidence="2" type="ORF">ACFOUW_26940</name>
</gene>
<dbReference type="EMBL" id="JBHRZH010000027">
    <property type="protein sequence ID" value="MFC3764502.1"/>
    <property type="molecule type" value="Genomic_DNA"/>
</dbReference>
<dbReference type="Pfam" id="PF13578">
    <property type="entry name" value="Methyltransf_24"/>
    <property type="match status" value="1"/>
</dbReference>
<accession>A0ABV7YIT7</accession>
<keyword evidence="2" id="KW-0808">Transferase</keyword>
<sequence>MRSKLASNLARRGLLAAVAAIWLAALAITAALRSDVTVVLLVSVLGLQLLVVLNSHRQNRFVIGELRQLAGRHQEGAQHATDLLTAMRTMSSTLDAAATAIDRGPENTRRKVIRDTTTVYRQLEALVNLYSMVPVTARVPAMRGWAASPDLLLLLVETIRADRPRLSVECGSGVSTLWCALARRAFGVEGRHVALEHDAQYVRQTEALLEAHGVADFADVRLAPLQTYRLGDQDRSWYAKDAWRDLDQLDLLFVDGPPGVTGRHARYPALPLLADRFAGDAVVVLDDLVRTDEQELVARWLAEYPWLTETRLNVEKIASVLRCSR</sequence>
<keyword evidence="1" id="KW-1133">Transmembrane helix</keyword>